<dbReference type="GO" id="GO:0005975">
    <property type="term" value="P:carbohydrate metabolic process"/>
    <property type="evidence" value="ECO:0007669"/>
    <property type="project" value="InterPro"/>
</dbReference>
<evidence type="ECO:0000259" key="5">
    <source>
        <dbReference type="PROSITE" id="PS50853"/>
    </source>
</evidence>
<dbReference type="SUPFAM" id="SSF51126">
    <property type="entry name" value="Pectin lyase-like"/>
    <property type="match status" value="1"/>
</dbReference>
<dbReference type="AlphaFoldDB" id="A0A174VA25"/>
<evidence type="ECO:0000256" key="3">
    <source>
        <dbReference type="ARBA" id="ARBA00023295"/>
    </source>
</evidence>
<dbReference type="EMBL" id="QSON01000003">
    <property type="protein sequence ID" value="RGJ06016.1"/>
    <property type="molecule type" value="Genomic_DNA"/>
</dbReference>
<dbReference type="PROSITE" id="PS00502">
    <property type="entry name" value="POLYGALACTURONASE"/>
    <property type="match status" value="1"/>
</dbReference>
<dbReference type="PANTHER" id="PTHR31339">
    <property type="entry name" value="PECTIN LYASE-RELATED"/>
    <property type="match status" value="1"/>
</dbReference>
<dbReference type="InterPro" id="IPR013783">
    <property type="entry name" value="Ig-like_fold"/>
</dbReference>
<reference evidence="7 8" key="1">
    <citation type="submission" date="2018-08" db="EMBL/GenBank/DDBJ databases">
        <title>A genome reference for cultivated species of the human gut microbiota.</title>
        <authorList>
            <person name="Zou Y."/>
            <person name="Xue W."/>
            <person name="Luo G."/>
        </authorList>
    </citation>
    <scope>NUCLEOTIDE SEQUENCE [LARGE SCALE GENOMIC DNA]</scope>
    <source>
        <strain evidence="7 8">TM09-12</strain>
    </source>
</reference>
<evidence type="ECO:0000313" key="6">
    <source>
        <dbReference type="EMBL" id="MUB62725.1"/>
    </source>
</evidence>
<proteinExistence type="inferred from homology"/>
<sequence length="509" mass="56871">MNQIKELHSFTTENSITLYWDKPEGLEGGVQYQVFLNRKQADTVDRTHCELEDLEPDTEYRLKVKTDSEKGRAVSDEIMVKTGKKKVLLDITRGPYHAVGDGKTLNTAVIQRAIDDCMDEEAVYLPKGVFLTGALRLHSDMELYLEEGAVLQGTDQVEDYLPRIWSRFEGIEQECYSSVLNLGSLEHQGDYNCRNVVIRGKGTIASGGRSLAEKVIASETEHLKDYLLSLGEQIRECEKPETIPGRVRPRLINMSNCQNITMSGLKLKDGASWNVHMIYSDGIVTNNCTFYSEGIWNGDGWDPDSSTNCTIFGCTFNTGDDSIAIKSGKNPEGNEISRPSEHIRIFDCKCAMGHGITIGSEMSGGINDVQIWDCDISSSRHGIEIKGTKKRGGYVKNVKVRDSRTARILFHSVGYNDDGAGAPKPPVFEKCIFENIDVTGMSLSKQREWIPCDAIELCGFDEEGYELREIEFKDIRLGRPGENRKHIITLQMCEGISFSNVSAAGFLKR</sequence>
<dbReference type="PROSITE" id="PS50853">
    <property type="entry name" value="FN3"/>
    <property type="match status" value="1"/>
</dbReference>
<evidence type="ECO:0000313" key="7">
    <source>
        <dbReference type="EMBL" id="RGJ06016.1"/>
    </source>
</evidence>
<dbReference type="PANTHER" id="PTHR31339:SF9">
    <property type="entry name" value="PLASMIN AND FIBRONECTIN-BINDING PROTEIN A"/>
    <property type="match status" value="1"/>
</dbReference>
<dbReference type="InterPro" id="IPR006626">
    <property type="entry name" value="PbH1"/>
</dbReference>
<accession>A0A174VA25</accession>
<dbReference type="GeneID" id="93150264"/>
<dbReference type="EMBL" id="WNME01000003">
    <property type="protein sequence ID" value="MUB62725.1"/>
    <property type="molecule type" value="Genomic_DNA"/>
</dbReference>
<comment type="similarity">
    <text evidence="1 4">Belongs to the glycosyl hydrolase 28 family.</text>
</comment>
<keyword evidence="3 4" id="KW-0326">Glycosidase</keyword>
<dbReference type="InterPro" id="IPR003961">
    <property type="entry name" value="FN3_dom"/>
</dbReference>
<gene>
    <name evidence="7" type="ORF">DXD79_08405</name>
    <name evidence="6" type="ORF">GNE07_06575</name>
</gene>
<dbReference type="InterPro" id="IPR012334">
    <property type="entry name" value="Pectin_lyas_fold"/>
</dbReference>
<dbReference type="Pfam" id="PF00041">
    <property type="entry name" value="fn3"/>
    <property type="match status" value="1"/>
</dbReference>
<dbReference type="Proteomes" id="UP000434223">
    <property type="component" value="Unassembled WGS sequence"/>
</dbReference>
<evidence type="ECO:0000256" key="1">
    <source>
        <dbReference type="ARBA" id="ARBA00008834"/>
    </source>
</evidence>
<dbReference type="GO" id="GO:0004650">
    <property type="term" value="F:polygalacturonase activity"/>
    <property type="evidence" value="ECO:0007669"/>
    <property type="project" value="InterPro"/>
</dbReference>
<keyword evidence="2 4" id="KW-0378">Hydrolase</keyword>
<dbReference type="InterPro" id="IPR011050">
    <property type="entry name" value="Pectin_lyase_fold/virulence"/>
</dbReference>
<reference evidence="6 9" key="2">
    <citation type="submission" date="2019-09" db="EMBL/GenBank/DDBJ databases">
        <title>Draft genome sequencing of Hungatella hathewayi 123Y-2.</title>
        <authorList>
            <person name="Lv Q."/>
            <person name="Li S."/>
        </authorList>
    </citation>
    <scope>NUCLEOTIDE SEQUENCE [LARGE SCALE GENOMIC DNA]</scope>
    <source>
        <strain evidence="6 9">123Y-2</strain>
    </source>
</reference>
<evidence type="ECO:0000313" key="9">
    <source>
        <dbReference type="Proteomes" id="UP000434223"/>
    </source>
</evidence>
<comment type="caution">
    <text evidence="6">The sequence shown here is derived from an EMBL/GenBank/DDBJ whole genome shotgun (WGS) entry which is preliminary data.</text>
</comment>
<dbReference type="CDD" id="cd00063">
    <property type="entry name" value="FN3"/>
    <property type="match status" value="1"/>
</dbReference>
<name>A0A174VA25_9FIRM</name>
<feature type="domain" description="Fibronectin type-III" evidence="5">
    <location>
        <begin position="1"/>
        <end position="85"/>
    </location>
</feature>
<dbReference type="SMART" id="SM00710">
    <property type="entry name" value="PbH1"/>
    <property type="match status" value="4"/>
</dbReference>
<dbReference type="InterPro" id="IPR036116">
    <property type="entry name" value="FN3_sf"/>
</dbReference>
<dbReference type="Gene3D" id="2.60.40.10">
    <property type="entry name" value="Immunoglobulins"/>
    <property type="match status" value="1"/>
</dbReference>
<dbReference type="OrthoDB" id="8660908at2"/>
<dbReference type="Pfam" id="PF00295">
    <property type="entry name" value="Glyco_hydro_28"/>
    <property type="match status" value="1"/>
</dbReference>
<evidence type="ECO:0000256" key="2">
    <source>
        <dbReference type="ARBA" id="ARBA00022801"/>
    </source>
</evidence>
<dbReference type="RefSeq" id="WP_055650807.1">
    <property type="nucleotide sequence ID" value="NZ_CABJBJ010000011.1"/>
</dbReference>
<evidence type="ECO:0000256" key="4">
    <source>
        <dbReference type="RuleBase" id="RU361169"/>
    </source>
</evidence>
<dbReference type="Proteomes" id="UP000263014">
    <property type="component" value="Unassembled WGS sequence"/>
</dbReference>
<dbReference type="Gene3D" id="2.160.20.10">
    <property type="entry name" value="Single-stranded right-handed beta-helix, Pectin lyase-like"/>
    <property type="match status" value="1"/>
</dbReference>
<protein>
    <submittedName>
        <fullName evidence="6">Glycoside hydrolase family 28 protein</fullName>
    </submittedName>
</protein>
<organism evidence="6 9">
    <name type="scientific">Hungatella hathewayi</name>
    <dbReference type="NCBI Taxonomy" id="154046"/>
    <lineage>
        <taxon>Bacteria</taxon>
        <taxon>Bacillati</taxon>
        <taxon>Bacillota</taxon>
        <taxon>Clostridia</taxon>
        <taxon>Lachnospirales</taxon>
        <taxon>Lachnospiraceae</taxon>
        <taxon>Hungatella</taxon>
    </lineage>
</organism>
<dbReference type="SUPFAM" id="SSF49265">
    <property type="entry name" value="Fibronectin type III"/>
    <property type="match status" value="1"/>
</dbReference>
<dbReference type="InterPro" id="IPR000743">
    <property type="entry name" value="Glyco_hydro_28"/>
</dbReference>
<evidence type="ECO:0000313" key="8">
    <source>
        <dbReference type="Proteomes" id="UP000263014"/>
    </source>
</evidence>
<dbReference type="InterPro" id="IPR051801">
    <property type="entry name" value="GH28_Enzymes"/>
</dbReference>